<protein>
    <submittedName>
        <fullName evidence="1">Uncharacterized protein</fullName>
    </submittedName>
</protein>
<dbReference type="RefSeq" id="WP_251409970.1">
    <property type="nucleotide sequence ID" value="NZ_JAMQGM010000011.1"/>
</dbReference>
<gene>
    <name evidence="1" type="ORF">M1E25_04600</name>
</gene>
<evidence type="ECO:0000313" key="1">
    <source>
        <dbReference type="EMBL" id="MCM2576642.1"/>
    </source>
</evidence>
<organism evidence="1 2">
    <name type="scientific">Streptomyces meridianus</name>
    <dbReference type="NCBI Taxonomy" id="2938945"/>
    <lineage>
        <taxon>Bacteria</taxon>
        <taxon>Bacillati</taxon>
        <taxon>Actinomycetota</taxon>
        <taxon>Actinomycetes</taxon>
        <taxon>Kitasatosporales</taxon>
        <taxon>Streptomycetaceae</taxon>
        <taxon>Streptomyces</taxon>
    </lineage>
</organism>
<accession>A0ABT0X268</accession>
<dbReference type="Proteomes" id="UP001167160">
    <property type="component" value="Unassembled WGS sequence"/>
</dbReference>
<reference evidence="1" key="1">
    <citation type="journal article" date="2023" name="Int. J. Syst. Evol. Microbiol.">
        <title>Streptomyces meridianus sp. nov. isolated from brackish water of the Tagus estuary in Alcochete, Portugal.</title>
        <authorList>
            <person name="Santos J.D.N."/>
            <person name="Klimek D."/>
            <person name="Calusinska M."/>
            <person name="Lobo Da Cunha A."/>
            <person name="Catita J."/>
            <person name="Goncalves H."/>
            <person name="Gonzalez I."/>
            <person name="Reyes F."/>
            <person name="Lage O.M."/>
        </authorList>
    </citation>
    <scope>NUCLEOTIDE SEQUENCE</scope>
    <source>
        <strain evidence="1">MTZ3.1</strain>
    </source>
</reference>
<name>A0ABT0X268_9ACTN</name>
<keyword evidence="2" id="KW-1185">Reference proteome</keyword>
<sequence length="90" mass="9512">MTPAEGNHHSGPAAPAAPLLPISPLLSDLPAGVHLTATEAHRVMLHCALDSAGVRLLSDDVLAVIRIAELNYPTVGAVVSWLGQTEHRHW</sequence>
<evidence type="ECO:0000313" key="2">
    <source>
        <dbReference type="Proteomes" id="UP001167160"/>
    </source>
</evidence>
<comment type="caution">
    <text evidence="1">The sequence shown here is derived from an EMBL/GenBank/DDBJ whole genome shotgun (WGS) entry which is preliminary data.</text>
</comment>
<proteinExistence type="predicted"/>
<dbReference type="EMBL" id="JAMQGM010000011">
    <property type="protein sequence ID" value="MCM2576642.1"/>
    <property type="molecule type" value="Genomic_DNA"/>
</dbReference>